<dbReference type="GO" id="GO:0046872">
    <property type="term" value="F:metal ion binding"/>
    <property type="evidence" value="ECO:0007669"/>
    <property type="project" value="UniProtKB-KW"/>
</dbReference>
<dbReference type="InterPro" id="IPR036866">
    <property type="entry name" value="RibonucZ/Hydroxyglut_hydro"/>
</dbReference>
<dbReference type="PANTHER" id="PTHR43084">
    <property type="entry name" value="PERSULFIDE DIOXYGENASE ETHE1"/>
    <property type="match status" value="1"/>
</dbReference>
<sequence length="461" mass="50342">MAEIITIETPTLGDRSYVVHDGRSAIVIDPQRDIDRVVDVLERAGVQLEAVFETHIHNDYITGGLALARKFGADYYVNAADEVSFERSPIADGQVVEVSPTMHVKALATPGHTFTHLSYVLIDPTADDHGAEGRAVFTGGSLLFGATGRPDLLGEDHTHELVRHQYHSAQRLAAELPESTEVLPTHGFGSFCSATETEGDESTIGREKQVNSALTTDEEEWIEEILAGLDVYPAYYAHMAPANAAGPTEPDLSEPTRADREEIRARLGRGEWVVDLRNRTAYAAGHVPGSFNFGLDGSMATYLGWIIPWGTPLTLLGESREQVAEGQRELVRIGIDRVAASATGGPDDWTDKPATLQQADFGDLREVRHHRRVEVLDVRRASEFEARHIEGATNIPLHELLDRMDEAPGGEIWVHCESGYRSSIAASMLLAARKKVVAIDDDFDNAAKRGLPLTEAGVDGE</sequence>
<dbReference type="InterPro" id="IPR044528">
    <property type="entry name" value="POD-like_MBL-fold"/>
</dbReference>
<feature type="domain" description="Rhodanese" evidence="2">
    <location>
        <begin position="267"/>
        <end position="358"/>
    </location>
</feature>
<reference evidence="3 4" key="1">
    <citation type="submission" date="2016-10" db="EMBL/GenBank/DDBJ databases">
        <authorList>
            <person name="de Groot N.N."/>
        </authorList>
    </citation>
    <scope>NUCLEOTIDE SEQUENCE [LARGE SCALE GENOMIC DNA]</scope>
    <source>
        <strain evidence="3 4">CGMCC 1.9159</strain>
    </source>
</reference>
<dbReference type="SMART" id="SM00450">
    <property type="entry name" value="RHOD"/>
    <property type="match status" value="1"/>
</dbReference>
<feature type="domain" description="Rhodanese" evidence="2">
    <location>
        <begin position="369"/>
        <end position="455"/>
    </location>
</feature>
<dbReference type="PROSITE" id="PS50206">
    <property type="entry name" value="RHODANESE_3"/>
    <property type="match status" value="2"/>
</dbReference>
<dbReference type="CDD" id="cd00158">
    <property type="entry name" value="RHOD"/>
    <property type="match status" value="1"/>
</dbReference>
<accession>A0A1G9IF40</accession>
<dbReference type="Gene3D" id="3.40.250.10">
    <property type="entry name" value="Rhodanese-like domain"/>
    <property type="match status" value="2"/>
</dbReference>
<name>A0A1G9IF40_9ACTN</name>
<organism evidence="3 4">
    <name type="scientific">Tessaracoccus oleiagri</name>
    <dbReference type="NCBI Taxonomy" id="686624"/>
    <lineage>
        <taxon>Bacteria</taxon>
        <taxon>Bacillati</taxon>
        <taxon>Actinomycetota</taxon>
        <taxon>Actinomycetes</taxon>
        <taxon>Propionibacteriales</taxon>
        <taxon>Propionibacteriaceae</taxon>
        <taxon>Tessaracoccus</taxon>
    </lineage>
</organism>
<dbReference type="EMBL" id="FNGP01000001">
    <property type="protein sequence ID" value="SDL23655.1"/>
    <property type="molecule type" value="Genomic_DNA"/>
</dbReference>
<dbReference type="SMART" id="SM00849">
    <property type="entry name" value="Lactamase_B"/>
    <property type="match status" value="1"/>
</dbReference>
<evidence type="ECO:0000256" key="1">
    <source>
        <dbReference type="ARBA" id="ARBA00022723"/>
    </source>
</evidence>
<dbReference type="Gene3D" id="3.60.15.10">
    <property type="entry name" value="Ribonuclease Z/Hydroxyacylglutathione hydrolase-like"/>
    <property type="match status" value="1"/>
</dbReference>
<dbReference type="PANTHER" id="PTHR43084:SF1">
    <property type="entry name" value="PERSULFIDE DIOXYGENASE ETHE1, MITOCHONDRIAL"/>
    <property type="match status" value="1"/>
</dbReference>
<evidence type="ECO:0000259" key="2">
    <source>
        <dbReference type="PROSITE" id="PS50206"/>
    </source>
</evidence>
<keyword evidence="1" id="KW-0479">Metal-binding</keyword>
<proteinExistence type="predicted"/>
<dbReference type="AlphaFoldDB" id="A0A1G9IF40"/>
<gene>
    <name evidence="3" type="ORF">SAMN04488242_0895</name>
</gene>
<protein>
    <submittedName>
        <fullName evidence="3">Glyoxylase, beta-lactamase superfamily II</fullName>
    </submittedName>
</protein>
<keyword evidence="4" id="KW-1185">Reference proteome</keyword>
<dbReference type="InterPro" id="IPR001763">
    <property type="entry name" value="Rhodanese-like_dom"/>
</dbReference>
<dbReference type="Pfam" id="PF00581">
    <property type="entry name" value="Rhodanese"/>
    <property type="match status" value="2"/>
</dbReference>
<evidence type="ECO:0000313" key="4">
    <source>
        <dbReference type="Proteomes" id="UP000199475"/>
    </source>
</evidence>
<evidence type="ECO:0000313" key="3">
    <source>
        <dbReference type="EMBL" id="SDL23655.1"/>
    </source>
</evidence>
<dbReference type="OrthoDB" id="3196337at2"/>
<dbReference type="GO" id="GO:0050313">
    <property type="term" value="F:sulfur dioxygenase activity"/>
    <property type="evidence" value="ECO:0007669"/>
    <property type="project" value="InterPro"/>
</dbReference>
<dbReference type="SUPFAM" id="SSF52821">
    <property type="entry name" value="Rhodanese/Cell cycle control phosphatase"/>
    <property type="match status" value="2"/>
</dbReference>
<dbReference type="InterPro" id="IPR001279">
    <property type="entry name" value="Metallo-B-lactamas"/>
</dbReference>
<dbReference type="CDD" id="cd07724">
    <property type="entry name" value="POD-like_MBL-fold"/>
    <property type="match status" value="1"/>
</dbReference>
<dbReference type="STRING" id="686624.SAMN04488242_0895"/>
<dbReference type="GO" id="GO:0070813">
    <property type="term" value="P:hydrogen sulfide metabolic process"/>
    <property type="evidence" value="ECO:0007669"/>
    <property type="project" value="TreeGrafter"/>
</dbReference>
<dbReference type="Pfam" id="PF00753">
    <property type="entry name" value="Lactamase_B"/>
    <property type="match status" value="1"/>
</dbReference>
<dbReference type="SUPFAM" id="SSF56281">
    <property type="entry name" value="Metallo-hydrolase/oxidoreductase"/>
    <property type="match status" value="1"/>
</dbReference>
<dbReference type="Proteomes" id="UP000199475">
    <property type="component" value="Unassembled WGS sequence"/>
</dbReference>
<dbReference type="InterPro" id="IPR051682">
    <property type="entry name" value="Mito_Persulfide_Diox"/>
</dbReference>
<dbReference type="RefSeq" id="WP_093249232.1">
    <property type="nucleotide sequence ID" value="NZ_FNGP01000001.1"/>
</dbReference>
<dbReference type="InterPro" id="IPR036873">
    <property type="entry name" value="Rhodanese-like_dom_sf"/>
</dbReference>
<dbReference type="GO" id="GO:0006749">
    <property type="term" value="P:glutathione metabolic process"/>
    <property type="evidence" value="ECO:0007669"/>
    <property type="project" value="InterPro"/>
</dbReference>